<reference evidence="1" key="1">
    <citation type="journal article" date="2020" name="Stud. Mycol.">
        <title>101 Dothideomycetes genomes: a test case for predicting lifestyles and emergence of pathogens.</title>
        <authorList>
            <person name="Haridas S."/>
            <person name="Albert R."/>
            <person name="Binder M."/>
            <person name="Bloem J."/>
            <person name="Labutti K."/>
            <person name="Salamov A."/>
            <person name="Andreopoulos B."/>
            <person name="Baker S."/>
            <person name="Barry K."/>
            <person name="Bills G."/>
            <person name="Bluhm B."/>
            <person name="Cannon C."/>
            <person name="Castanera R."/>
            <person name="Culley D."/>
            <person name="Daum C."/>
            <person name="Ezra D."/>
            <person name="Gonzalez J."/>
            <person name="Henrissat B."/>
            <person name="Kuo A."/>
            <person name="Liang C."/>
            <person name="Lipzen A."/>
            <person name="Lutzoni F."/>
            <person name="Magnuson J."/>
            <person name="Mondo S."/>
            <person name="Nolan M."/>
            <person name="Ohm R."/>
            <person name="Pangilinan J."/>
            <person name="Park H.-J."/>
            <person name="Ramirez L."/>
            <person name="Alfaro M."/>
            <person name="Sun H."/>
            <person name="Tritt A."/>
            <person name="Yoshinaga Y."/>
            <person name="Zwiers L.-H."/>
            <person name="Turgeon B."/>
            <person name="Goodwin S."/>
            <person name="Spatafora J."/>
            <person name="Crous P."/>
            <person name="Grigoriev I."/>
        </authorList>
    </citation>
    <scope>NUCLEOTIDE SEQUENCE</scope>
    <source>
        <strain evidence="1">CBS 690.94</strain>
    </source>
</reference>
<protein>
    <submittedName>
        <fullName evidence="1">Uncharacterized protein</fullName>
    </submittedName>
</protein>
<dbReference type="AlphaFoldDB" id="A0A9P4PR60"/>
<keyword evidence="2" id="KW-1185">Reference proteome</keyword>
<name>A0A9P4PR60_9PLEO</name>
<dbReference type="EMBL" id="MU001495">
    <property type="protein sequence ID" value="KAF2448647.1"/>
    <property type="molecule type" value="Genomic_DNA"/>
</dbReference>
<gene>
    <name evidence="1" type="ORF">P171DRAFT_217158</name>
</gene>
<proteinExistence type="predicted"/>
<comment type="caution">
    <text evidence="1">The sequence shown here is derived from an EMBL/GenBank/DDBJ whole genome shotgun (WGS) entry which is preliminary data.</text>
</comment>
<accession>A0A9P4PR60</accession>
<dbReference type="Proteomes" id="UP000799764">
    <property type="component" value="Unassembled WGS sequence"/>
</dbReference>
<organism evidence="1 2">
    <name type="scientific">Karstenula rhodostoma CBS 690.94</name>
    <dbReference type="NCBI Taxonomy" id="1392251"/>
    <lineage>
        <taxon>Eukaryota</taxon>
        <taxon>Fungi</taxon>
        <taxon>Dikarya</taxon>
        <taxon>Ascomycota</taxon>
        <taxon>Pezizomycotina</taxon>
        <taxon>Dothideomycetes</taxon>
        <taxon>Pleosporomycetidae</taxon>
        <taxon>Pleosporales</taxon>
        <taxon>Massarineae</taxon>
        <taxon>Didymosphaeriaceae</taxon>
        <taxon>Karstenula</taxon>
    </lineage>
</organism>
<evidence type="ECO:0000313" key="1">
    <source>
        <dbReference type="EMBL" id="KAF2448647.1"/>
    </source>
</evidence>
<sequence>MRRGAGREDGGTQMAEGCPQPTRIGQLLLSAPSSAAHDDGPSAMRRYTFRFCSACLDIDTPPPRICKLHRNIISLKALPIPGKPFAYYPIFSTPRRFRRLAHQGLQSPRVGLYKHPLIGIGLALEEGTIPSTSPQVIFQIDKAFVVCSPLPSCARATR</sequence>
<evidence type="ECO:0000313" key="2">
    <source>
        <dbReference type="Proteomes" id="UP000799764"/>
    </source>
</evidence>